<dbReference type="HAMAP" id="MF_01554_B">
    <property type="entry name" value="GlmM_B"/>
    <property type="match status" value="1"/>
</dbReference>
<evidence type="ECO:0000256" key="2">
    <source>
        <dbReference type="ARBA" id="ARBA00022553"/>
    </source>
</evidence>
<dbReference type="GO" id="GO:0005975">
    <property type="term" value="P:carbohydrate metabolic process"/>
    <property type="evidence" value="ECO:0007669"/>
    <property type="project" value="InterPro"/>
</dbReference>
<dbReference type="Pfam" id="PF02879">
    <property type="entry name" value="PGM_PMM_II"/>
    <property type="match status" value="1"/>
</dbReference>
<dbReference type="Pfam" id="PF02880">
    <property type="entry name" value="PGM_PMM_III"/>
    <property type="match status" value="1"/>
</dbReference>
<evidence type="ECO:0000259" key="7">
    <source>
        <dbReference type="Pfam" id="PF00408"/>
    </source>
</evidence>
<dbReference type="EC" id="5.4.2.10" evidence="6"/>
<feature type="domain" description="Alpha-D-phosphohexomutase C-terminal" evidence="7">
    <location>
        <begin position="375"/>
        <end position="440"/>
    </location>
</feature>
<feature type="binding site" evidence="6">
    <location>
        <position position="247"/>
    </location>
    <ligand>
        <name>Mg(2+)</name>
        <dbReference type="ChEBI" id="CHEBI:18420"/>
    </ligand>
</feature>
<keyword evidence="2 6" id="KW-0597">Phosphoprotein</keyword>
<dbReference type="FunFam" id="3.40.120.10:FF:000002">
    <property type="entry name" value="Phosphoglucosamine mutase"/>
    <property type="match status" value="1"/>
</dbReference>
<evidence type="ECO:0000256" key="6">
    <source>
        <dbReference type="HAMAP-Rule" id="MF_01554"/>
    </source>
</evidence>
<dbReference type="Proteomes" id="UP001147653">
    <property type="component" value="Unassembled WGS sequence"/>
</dbReference>
<dbReference type="InterPro" id="IPR016055">
    <property type="entry name" value="A-D-PHexomutase_a/b/a-I/II/III"/>
</dbReference>
<evidence type="ECO:0000313" key="11">
    <source>
        <dbReference type="EMBL" id="MDA0180296.1"/>
    </source>
</evidence>
<dbReference type="GO" id="GO:0009252">
    <property type="term" value="P:peptidoglycan biosynthetic process"/>
    <property type="evidence" value="ECO:0007669"/>
    <property type="project" value="TreeGrafter"/>
</dbReference>
<comment type="cofactor">
    <cofactor evidence="6">
        <name>Mg(2+)</name>
        <dbReference type="ChEBI" id="CHEBI:18420"/>
    </cofactor>
    <text evidence="6">Binds 1 Mg(2+) ion per subunit.</text>
</comment>
<dbReference type="RefSeq" id="WP_270024604.1">
    <property type="nucleotide sequence ID" value="NZ_JAPDDP010000011.1"/>
</dbReference>
<dbReference type="InterPro" id="IPR005841">
    <property type="entry name" value="Alpha-D-phosphohexomutase_SF"/>
</dbReference>
<dbReference type="InterPro" id="IPR005846">
    <property type="entry name" value="A-D-PHexomutase_a/b/a-III"/>
</dbReference>
<organism evidence="11 12">
    <name type="scientific">Solirubrobacter phytolaccae</name>
    <dbReference type="NCBI Taxonomy" id="1404360"/>
    <lineage>
        <taxon>Bacteria</taxon>
        <taxon>Bacillati</taxon>
        <taxon>Actinomycetota</taxon>
        <taxon>Thermoleophilia</taxon>
        <taxon>Solirubrobacterales</taxon>
        <taxon>Solirubrobacteraceae</taxon>
        <taxon>Solirubrobacter</taxon>
    </lineage>
</organism>
<keyword evidence="4 6" id="KW-0460">Magnesium</keyword>
<dbReference type="GO" id="GO:0008966">
    <property type="term" value="F:phosphoglucosamine mutase activity"/>
    <property type="evidence" value="ECO:0007669"/>
    <property type="project" value="UniProtKB-UniRule"/>
</dbReference>
<dbReference type="SUPFAM" id="SSF53738">
    <property type="entry name" value="Phosphoglucomutase, first 3 domains"/>
    <property type="match status" value="3"/>
</dbReference>
<evidence type="ECO:0000256" key="4">
    <source>
        <dbReference type="ARBA" id="ARBA00022842"/>
    </source>
</evidence>
<dbReference type="InterPro" id="IPR036900">
    <property type="entry name" value="A-D-PHexomutase_C_sf"/>
</dbReference>
<dbReference type="Pfam" id="PF00408">
    <property type="entry name" value="PGM_PMM_IV"/>
    <property type="match status" value="1"/>
</dbReference>
<dbReference type="InterPro" id="IPR005845">
    <property type="entry name" value="A-D-PHexomutase_a/b/a-II"/>
</dbReference>
<dbReference type="Pfam" id="PF02878">
    <property type="entry name" value="PGM_PMM_I"/>
    <property type="match status" value="1"/>
</dbReference>
<evidence type="ECO:0000313" key="12">
    <source>
        <dbReference type="Proteomes" id="UP001147653"/>
    </source>
</evidence>
<dbReference type="PANTHER" id="PTHR42946">
    <property type="entry name" value="PHOSPHOHEXOSE MUTASE"/>
    <property type="match status" value="1"/>
</dbReference>
<comment type="similarity">
    <text evidence="1 6">Belongs to the phosphohexose mutase family.</text>
</comment>
<feature type="modified residue" description="Phosphoserine" evidence="6">
    <location>
        <position position="109"/>
    </location>
</feature>
<keyword evidence="5 6" id="KW-0413">Isomerase</keyword>
<comment type="function">
    <text evidence="6">Catalyzes the conversion of glucosamine-6-phosphate to glucosamine-1-phosphate.</text>
</comment>
<protein>
    <recommendedName>
        <fullName evidence="6">Phosphoglucosamine mutase</fullName>
        <ecNumber evidence="6">5.4.2.10</ecNumber>
    </recommendedName>
</protein>
<proteinExistence type="inferred from homology"/>
<evidence type="ECO:0000256" key="5">
    <source>
        <dbReference type="ARBA" id="ARBA00023235"/>
    </source>
</evidence>
<dbReference type="InterPro" id="IPR050060">
    <property type="entry name" value="Phosphoglucosamine_mutase"/>
</dbReference>
<dbReference type="FunFam" id="3.30.310.50:FF:000001">
    <property type="entry name" value="Phosphoglucosamine mutase"/>
    <property type="match status" value="1"/>
</dbReference>
<reference evidence="11" key="1">
    <citation type="submission" date="2022-10" db="EMBL/GenBank/DDBJ databases">
        <title>The WGS of Solirubrobacter phytolaccae KCTC 29190.</title>
        <authorList>
            <person name="Jiang Z."/>
        </authorList>
    </citation>
    <scope>NUCLEOTIDE SEQUENCE</scope>
    <source>
        <strain evidence="11">KCTC 29190</strain>
    </source>
</reference>
<feature type="domain" description="Alpha-D-phosphohexomutase alpha/beta/alpha" evidence="9">
    <location>
        <begin position="162"/>
        <end position="258"/>
    </location>
</feature>
<comment type="caution">
    <text evidence="11">The sequence shown here is derived from an EMBL/GenBank/DDBJ whole genome shotgun (WGS) entry which is preliminary data.</text>
</comment>
<keyword evidence="12" id="KW-1185">Reference proteome</keyword>
<dbReference type="InterPro" id="IPR005844">
    <property type="entry name" value="A-D-PHexomutase_a/b/a-I"/>
</dbReference>
<dbReference type="Gene3D" id="3.40.120.10">
    <property type="entry name" value="Alpha-D-Glucose-1,6-Bisphosphate, subunit A, domain 3"/>
    <property type="match status" value="3"/>
</dbReference>
<comment type="catalytic activity">
    <reaction evidence="6">
        <text>alpha-D-glucosamine 1-phosphate = D-glucosamine 6-phosphate</text>
        <dbReference type="Rhea" id="RHEA:23424"/>
        <dbReference type="ChEBI" id="CHEBI:58516"/>
        <dbReference type="ChEBI" id="CHEBI:58725"/>
        <dbReference type="EC" id="5.4.2.10"/>
    </reaction>
</comment>
<evidence type="ECO:0000256" key="3">
    <source>
        <dbReference type="ARBA" id="ARBA00022723"/>
    </source>
</evidence>
<dbReference type="PRINTS" id="PR00509">
    <property type="entry name" value="PGMPMM"/>
</dbReference>
<keyword evidence="3 6" id="KW-0479">Metal-binding</keyword>
<dbReference type="NCBIfam" id="TIGR01455">
    <property type="entry name" value="glmM"/>
    <property type="match status" value="1"/>
</dbReference>
<comment type="PTM">
    <text evidence="6">Activated by phosphorylation.</text>
</comment>
<feature type="domain" description="Alpha-D-phosphohexomutase alpha/beta/alpha" evidence="10">
    <location>
        <begin position="262"/>
        <end position="361"/>
    </location>
</feature>
<dbReference type="SUPFAM" id="SSF55957">
    <property type="entry name" value="Phosphoglucomutase, C-terminal domain"/>
    <property type="match status" value="1"/>
</dbReference>
<name>A0A9X3NA27_9ACTN</name>
<dbReference type="GO" id="GO:0005829">
    <property type="term" value="C:cytosol"/>
    <property type="evidence" value="ECO:0007669"/>
    <property type="project" value="TreeGrafter"/>
</dbReference>
<dbReference type="GO" id="GO:0000287">
    <property type="term" value="F:magnesium ion binding"/>
    <property type="evidence" value="ECO:0007669"/>
    <property type="project" value="UniProtKB-UniRule"/>
</dbReference>
<feature type="binding site" description="via phosphate group" evidence="6">
    <location>
        <position position="109"/>
    </location>
    <ligand>
        <name>Mg(2+)</name>
        <dbReference type="ChEBI" id="CHEBI:18420"/>
    </ligand>
</feature>
<evidence type="ECO:0000256" key="1">
    <source>
        <dbReference type="ARBA" id="ARBA00010231"/>
    </source>
</evidence>
<feature type="active site" description="Phosphoserine intermediate" evidence="6">
    <location>
        <position position="109"/>
    </location>
</feature>
<accession>A0A9X3NA27</accession>
<evidence type="ECO:0000259" key="10">
    <source>
        <dbReference type="Pfam" id="PF02880"/>
    </source>
</evidence>
<dbReference type="Gene3D" id="3.30.310.50">
    <property type="entry name" value="Alpha-D-phosphohexomutase, C-terminal domain"/>
    <property type="match status" value="1"/>
</dbReference>
<dbReference type="EMBL" id="JAPDDP010000011">
    <property type="protein sequence ID" value="MDA0180296.1"/>
    <property type="molecule type" value="Genomic_DNA"/>
</dbReference>
<feature type="binding site" evidence="6">
    <location>
        <position position="249"/>
    </location>
    <ligand>
        <name>Mg(2+)</name>
        <dbReference type="ChEBI" id="CHEBI:18420"/>
    </ligand>
</feature>
<feature type="domain" description="Alpha-D-phosphohexomutase alpha/beta/alpha" evidence="8">
    <location>
        <begin position="10"/>
        <end position="142"/>
    </location>
</feature>
<dbReference type="PANTHER" id="PTHR42946:SF1">
    <property type="entry name" value="PHOSPHOGLUCOMUTASE (ALPHA-D-GLUCOSE-1,6-BISPHOSPHATE-DEPENDENT)"/>
    <property type="match status" value="1"/>
</dbReference>
<dbReference type="GO" id="GO:0004615">
    <property type="term" value="F:phosphomannomutase activity"/>
    <property type="evidence" value="ECO:0007669"/>
    <property type="project" value="TreeGrafter"/>
</dbReference>
<dbReference type="GO" id="GO:0006048">
    <property type="term" value="P:UDP-N-acetylglucosamine biosynthetic process"/>
    <property type="evidence" value="ECO:0007669"/>
    <property type="project" value="TreeGrafter"/>
</dbReference>
<sequence>MAAAPSSAARRLFGTDGVRGVAGEFLSAELALSLARATTARVRREDGRPPRVLIIRDTRESGEMLEAAVAAGVAAAGGEALLGGVLPTPGAPLLIARHGFDLAAVLSASHNPYRDNGIKFFGGDGYKLSDTTEAEIEAALEQPPVVREHPGRVQTFHGALEDYLRALHERFSALDLTGRRILIDCANGATFRAAPEIFRRLGADIGVMAHEPDGRNINHKSGSTHMERLRAAMQTGDDEIGFAFDGDGDRMLAVDRNGAVVDGDELIALAAIHLREQGRLPGNGVAVTVMTNFGFHTAMADHGIEVATTSVGDRYVLEALREREWSLGGEQSGHIIDRNFVPSGDGIASALLTLEALGATNLADRHGMEKLPQTLVNVRVRDRGALEQAAEVHEAVAREHSALEGRGRVLLRPSGTEPLVRVMVEAPTADEAEAVCGRLVALVEATLG</sequence>
<evidence type="ECO:0000259" key="8">
    <source>
        <dbReference type="Pfam" id="PF02878"/>
    </source>
</evidence>
<dbReference type="InterPro" id="IPR006352">
    <property type="entry name" value="GlmM_bact"/>
</dbReference>
<gene>
    <name evidence="6 11" type="primary">glmM</name>
    <name evidence="11" type="ORF">OJ997_08315</name>
</gene>
<feature type="binding site" evidence="6">
    <location>
        <position position="245"/>
    </location>
    <ligand>
        <name>Mg(2+)</name>
        <dbReference type="ChEBI" id="CHEBI:18420"/>
    </ligand>
</feature>
<evidence type="ECO:0000259" key="9">
    <source>
        <dbReference type="Pfam" id="PF02879"/>
    </source>
</evidence>
<dbReference type="InterPro" id="IPR005843">
    <property type="entry name" value="A-D-PHexomutase_C"/>
</dbReference>
<dbReference type="AlphaFoldDB" id="A0A9X3NA27"/>